<feature type="region of interest" description="Disordered" evidence="2">
    <location>
        <begin position="100"/>
        <end position="122"/>
    </location>
</feature>
<reference evidence="3 4" key="1">
    <citation type="submission" date="2019-02" db="EMBL/GenBank/DDBJ databases">
        <title>The draft genome of Kosakonia quasisacchari strain WCHKQ120001.</title>
        <authorList>
            <person name="Wang C."/>
            <person name="Feng Y."/>
            <person name="Zong Z."/>
        </authorList>
    </citation>
    <scope>NUCLEOTIDE SEQUENCE [LARGE SCALE GENOMIC DNA]</scope>
    <source>
        <strain evidence="3 4">WCHKQ120001</strain>
    </source>
</reference>
<dbReference type="AlphaFoldDB" id="A0A4R0I2B6"/>
<proteinExistence type="predicted"/>
<dbReference type="Proteomes" id="UP000291793">
    <property type="component" value="Unassembled WGS sequence"/>
</dbReference>
<evidence type="ECO:0000256" key="2">
    <source>
        <dbReference type="SAM" id="MobiDB-lite"/>
    </source>
</evidence>
<keyword evidence="1" id="KW-0175">Coiled coil</keyword>
<evidence type="ECO:0000256" key="1">
    <source>
        <dbReference type="SAM" id="Coils"/>
    </source>
</evidence>
<evidence type="ECO:0000313" key="3">
    <source>
        <dbReference type="EMBL" id="TCC14389.1"/>
    </source>
</evidence>
<evidence type="ECO:0000313" key="4">
    <source>
        <dbReference type="Proteomes" id="UP000291793"/>
    </source>
</evidence>
<gene>
    <name evidence="3" type="ORF">E0L21_03245</name>
</gene>
<protein>
    <submittedName>
        <fullName evidence="3">Uncharacterized protein</fullName>
    </submittedName>
</protein>
<keyword evidence="4" id="KW-1185">Reference proteome</keyword>
<dbReference type="EMBL" id="SJOP01000002">
    <property type="protein sequence ID" value="TCC14389.1"/>
    <property type="molecule type" value="Genomic_DNA"/>
</dbReference>
<feature type="coiled-coil region" evidence="1">
    <location>
        <begin position="157"/>
        <end position="206"/>
    </location>
</feature>
<name>A0A4R0I2B6_9ENTR</name>
<sequence>MFSWNNIKKTFKEKVIENDELMGKIAGIAEVAGKTIVATATNAFKFIIEKSAITSAEMFLKVKKNLENEIAHHPTDVWRNKIANDIAMLQDAIRKIRSEINSTDDQQRRRSLQNELPSKERALREKEQIRAQGSDQNYVAQCKSRLSSHLGKKENMLTMLGKDLQKNEEQIMKVEEEIATASGEDKEKLENDLSDIKSHISRVKSLQAEIARI</sequence>
<comment type="caution">
    <text evidence="3">The sequence shown here is derived from an EMBL/GenBank/DDBJ whole genome shotgun (WGS) entry which is preliminary data.</text>
</comment>
<organism evidence="3 4">
    <name type="scientific">Kosakonia quasisacchari</name>
    <dbReference type="NCBI Taxonomy" id="2529380"/>
    <lineage>
        <taxon>Bacteria</taxon>
        <taxon>Pseudomonadati</taxon>
        <taxon>Pseudomonadota</taxon>
        <taxon>Gammaproteobacteria</taxon>
        <taxon>Enterobacterales</taxon>
        <taxon>Enterobacteriaceae</taxon>
        <taxon>Kosakonia</taxon>
    </lineage>
</organism>
<accession>A0A4R0I2B6</accession>
<dbReference type="RefSeq" id="WP_131406727.1">
    <property type="nucleotide sequence ID" value="NZ_CATKPI010000066.1"/>
</dbReference>